<dbReference type="EMBL" id="CP132968">
    <property type="protein sequence ID" value="WMD17834.1"/>
    <property type="molecule type" value="Genomic_DNA"/>
</dbReference>
<dbReference type="EMBL" id="JAAITB010000025">
    <property type="protein sequence ID" value="NSJ80168.1"/>
    <property type="molecule type" value="Genomic_DNA"/>
</dbReference>
<evidence type="ECO:0000313" key="2">
    <source>
        <dbReference type="EMBL" id="NSJ80168.1"/>
    </source>
</evidence>
<protein>
    <recommendedName>
        <fullName evidence="6">Lipoprotein</fullName>
    </recommendedName>
</protein>
<organism evidence="3 4">
    <name type="scientific">Anaerostipes hadrus</name>
    <dbReference type="NCBI Taxonomy" id="649756"/>
    <lineage>
        <taxon>Bacteria</taxon>
        <taxon>Bacillati</taxon>
        <taxon>Bacillota</taxon>
        <taxon>Clostridia</taxon>
        <taxon>Lachnospirales</taxon>
        <taxon>Lachnospiraceae</taxon>
        <taxon>Anaerostipes</taxon>
    </lineage>
</organism>
<reference evidence="2" key="2">
    <citation type="submission" date="2020-02" db="EMBL/GenBank/DDBJ databases">
        <authorList>
            <person name="Littmann E."/>
            <person name="Sorbara M."/>
        </authorList>
    </citation>
    <scope>NUCLEOTIDE SEQUENCE</scope>
    <source>
        <strain evidence="2">MSK.14.57</strain>
    </source>
</reference>
<keyword evidence="1" id="KW-0732">Signal</keyword>
<dbReference type="RefSeq" id="WP_173725959.1">
    <property type="nucleotide sequence ID" value="NZ_CP132968.1"/>
</dbReference>
<gene>
    <name evidence="2" type="ORF">G5A72_11365</name>
    <name evidence="3" type="ORF">RBI15_07070</name>
</gene>
<dbReference type="Proteomes" id="UP001644750">
    <property type="component" value="Unassembled WGS sequence"/>
</dbReference>
<reference evidence="3" key="3">
    <citation type="submission" date="2023-08" db="EMBL/GenBank/DDBJ databases">
        <title>Complete Genome Sequences of butyrate producing Anaerostipes hadrus strains BA1 and GIF7 isolated from the terminal ileum of a healthy lean male.</title>
        <authorList>
            <person name="Low A."/>
            <person name="Sheludchenko M."/>
            <person name="Cheng H.E."/>
            <person name="Koh X.Q."/>
            <person name="Lee J."/>
        </authorList>
    </citation>
    <scope>NUCLEOTIDE SEQUENCE</scope>
    <source>
        <strain evidence="3">BA1</strain>
    </source>
</reference>
<name>A0AAQ3JLH7_ANAHA</name>
<accession>A0AAQ3JLH7</accession>
<dbReference type="AlphaFoldDB" id="A0AAQ3JLH7"/>
<keyword evidence="5" id="KW-1185">Reference proteome</keyword>
<evidence type="ECO:0000313" key="3">
    <source>
        <dbReference type="EMBL" id="WMD17834.1"/>
    </source>
</evidence>
<evidence type="ECO:0000313" key="5">
    <source>
        <dbReference type="Proteomes" id="UP001644750"/>
    </source>
</evidence>
<sequence>MKKPLKTVLFLAFLCMTCCTISLKATSKDICAAQTQKTTKAYKKYLGKWETVNYKMNVKVINKNYLKAVIKAKNGDILTINQKMPVKKKNTLMLTSKKGIEVKVILQFKYGKPYKDYKRNTIVNGPNVFLAGMNKTWSNSTYYKETKNGKTVPVMLVYTKTIKKK</sequence>
<proteinExistence type="predicted"/>
<evidence type="ECO:0008006" key="6">
    <source>
        <dbReference type="Google" id="ProtNLM"/>
    </source>
</evidence>
<evidence type="ECO:0000313" key="4">
    <source>
        <dbReference type="Proteomes" id="UP001243496"/>
    </source>
</evidence>
<dbReference type="Proteomes" id="UP001243496">
    <property type="component" value="Chromosome"/>
</dbReference>
<reference evidence="2 5" key="1">
    <citation type="journal article" date="2020" name="Cell Host Microbe">
        <title>Functional and Genomic Variation between Human-Derived Isolates of Lachnospiraceae Reveals Inter- and Intra-Species Diversity.</title>
        <authorList>
            <person name="Sorbara M.T."/>
            <person name="Littmann E.R."/>
            <person name="Fontana E."/>
            <person name="Moody T.U."/>
            <person name="Kohout C.E."/>
            <person name="Gjonbalaj M."/>
            <person name="Eaton V."/>
            <person name="Seok R."/>
            <person name="Leiner I.M."/>
            <person name="Pamer E.G."/>
        </authorList>
    </citation>
    <scope>NUCLEOTIDE SEQUENCE [LARGE SCALE GENOMIC DNA]</scope>
    <source>
        <strain evidence="2 5">MSK.14.57</strain>
    </source>
</reference>
<dbReference type="GeneID" id="92741148"/>
<feature type="chain" id="PRO_5042983840" description="Lipoprotein" evidence="1">
    <location>
        <begin position="25"/>
        <end position="165"/>
    </location>
</feature>
<feature type="signal peptide" evidence="1">
    <location>
        <begin position="1"/>
        <end position="24"/>
    </location>
</feature>
<evidence type="ECO:0000256" key="1">
    <source>
        <dbReference type="SAM" id="SignalP"/>
    </source>
</evidence>